<dbReference type="PROSITE" id="PS01156">
    <property type="entry name" value="TONB_DEPENDENT_REC_2"/>
    <property type="match status" value="1"/>
</dbReference>
<dbReference type="InterPro" id="IPR012910">
    <property type="entry name" value="Plug_dom"/>
</dbReference>
<keyword evidence="6" id="KW-0732">Signal</keyword>
<evidence type="ECO:0000256" key="7">
    <source>
        <dbReference type="ARBA" id="ARBA00023004"/>
    </source>
</evidence>
<keyword evidence="5 12" id="KW-0812">Transmembrane</keyword>
<dbReference type="Gene3D" id="2.170.130.10">
    <property type="entry name" value="TonB-dependent receptor, plug domain"/>
    <property type="match status" value="1"/>
</dbReference>
<dbReference type="InterPro" id="IPR010917">
    <property type="entry name" value="TonB_rcpt_CS"/>
</dbReference>
<name>A0ABY7NGM2_9SPHN</name>
<keyword evidence="7" id="KW-0408">Iron</keyword>
<dbReference type="Gene3D" id="2.40.170.20">
    <property type="entry name" value="TonB-dependent receptor, beta-barrel domain"/>
    <property type="match status" value="1"/>
</dbReference>
<dbReference type="PROSITE" id="PS52016">
    <property type="entry name" value="TONB_DEPENDENT_REC_3"/>
    <property type="match status" value="1"/>
</dbReference>
<feature type="short sequence motif" description="TonB C-terminal box" evidence="13">
    <location>
        <begin position="726"/>
        <end position="743"/>
    </location>
</feature>
<accession>A0ABY7NGM2</accession>
<evidence type="ECO:0000256" key="12">
    <source>
        <dbReference type="PROSITE-ProRule" id="PRU01360"/>
    </source>
</evidence>
<dbReference type="Pfam" id="PF00593">
    <property type="entry name" value="TonB_dep_Rec_b-barrel"/>
    <property type="match status" value="1"/>
</dbReference>
<evidence type="ECO:0000256" key="13">
    <source>
        <dbReference type="PROSITE-ProRule" id="PRU10144"/>
    </source>
</evidence>
<evidence type="ECO:0000256" key="4">
    <source>
        <dbReference type="ARBA" id="ARBA00022496"/>
    </source>
</evidence>
<keyword evidence="18" id="KW-1185">Reference proteome</keyword>
<evidence type="ECO:0000256" key="6">
    <source>
        <dbReference type="ARBA" id="ARBA00022729"/>
    </source>
</evidence>
<proteinExistence type="inferred from homology"/>
<feature type="domain" description="TonB-dependent receptor plug" evidence="16">
    <location>
        <begin position="44"/>
        <end position="154"/>
    </location>
</feature>
<gene>
    <name evidence="17" type="ORF">PBT88_10750</name>
</gene>
<comment type="similarity">
    <text evidence="12 14">Belongs to the TonB-dependent receptor family.</text>
</comment>
<feature type="domain" description="TonB-dependent receptor-like beta-barrel" evidence="15">
    <location>
        <begin position="232"/>
        <end position="695"/>
    </location>
</feature>
<dbReference type="InterPro" id="IPR037066">
    <property type="entry name" value="Plug_dom_sf"/>
</dbReference>
<evidence type="ECO:0000256" key="10">
    <source>
        <dbReference type="ARBA" id="ARBA00023136"/>
    </source>
</evidence>
<keyword evidence="4" id="KW-0410">Iron transport</keyword>
<evidence type="ECO:0000259" key="15">
    <source>
        <dbReference type="Pfam" id="PF00593"/>
    </source>
</evidence>
<dbReference type="PANTHER" id="PTHR32552:SF68">
    <property type="entry name" value="FERRICHROME OUTER MEMBRANE TRANSPORTER_PHAGE RECEPTOR"/>
    <property type="match status" value="1"/>
</dbReference>
<keyword evidence="11 12" id="KW-0998">Cell outer membrane</keyword>
<evidence type="ECO:0000256" key="8">
    <source>
        <dbReference type="ARBA" id="ARBA00023065"/>
    </source>
</evidence>
<keyword evidence="10 12" id="KW-0472">Membrane</keyword>
<dbReference type="EMBL" id="CP115174">
    <property type="protein sequence ID" value="WBO20697.1"/>
    <property type="molecule type" value="Genomic_DNA"/>
</dbReference>
<dbReference type="InterPro" id="IPR039426">
    <property type="entry name" value="TonB-dep_rcpt-like"/>
</dbReference>
<protein>
    <submittedName>
        <fullName evidence="17">TonB-dependent receptor</fullName>
    </submittedName>
</protein>
<evidence type="ECO:0000256" key="3">
    <source>
        <dbReference type="ARBA" id="ARBA00022452"/>
    </source>
</evidence>
<reference evidence="17 18" key="1">
    <citation type="submission" date="2022-12" db="EMBL/GenBank/DDBJ databases">
        <title>Sphingomonas abieness sp. nov., an endophytic bacterium isolated from Abies koreana.</title>
        <authorList>
            <person name="Jiang L."/>
            <person name="Lee J."/>
        </authorList>
    </citation>
    <scope>NUCLEOTIDE SEQUENCE [LARGE SCALE GENOMIC DNA]</scope>
    <source>
        <strain evidence="18">PAMB 00755</strain>
    </source>
</reference>
<keyword evidence="17" id="KW-0675">Receptor</keyword>
<evidence type="ECO:0000313" key="18">
    <source>
        <dbReference type="Proteomes" id="UP001210865"/>
    </source>
</evidence>
<dbReference type="InterPro" id="IPR000531">
    <property type="entry name" value="Beta-barrel_TonB"/>
</dbReference>
<evidence type="ECO:0000256" key="11">
    <source>
        <dbReference type="ARBA" id="ARBA00023237"/>
    </source>
</evidence>
<keyword evidence="9 14" id="KW-0798">TonB box</keyword>
<dbReference type="SUPFAM" id="SSF56935">
    <property type="entry name" value="Porins"/>
    <property type="match status" value="1"/>
</dbReference>
<sequence>MFALATPALAATNASDTTRADVTATQDITVIAHALPLAPSSTPLDVTQPTSVIQSGFIANNIAPLASIDDIIKFQPSVWSENPNGPGIGKAETMAIRGFQDGQYNVTFDGIPFGDSQDLHHTTSSLFIAHALQQAQIDRGPGSASTIGKATFGGTVGFLSKDPLEHFDIDTYGTVGSYDTLSGGGRVDTGNIGGFRMYVEGQHEKTDGYLTGSNEHRDNLIGKAIYEISPTTKLTAMASWNREYQNTTQGATLQQYAQYGDNYGLCDNKAAMCYYGYQPSRYSTDFEYLRLQTSVGPVQIDNQVYHNGFTHKYTESSDASDDNIADNGVTFYSPTTIGKKVATYSSDIKGKYTNAVVSSWGDTLRFQASTAWADIKWGVWFDSQHDSRYSETVDITQSSTPVTGKTGTAYSYNYADLGTTWQPYLEVDFHPVSGLTINPGIKYTNYKRDLHATLNKKGPNGYTSIDYDAWQPSIAANYRITNGWSAYAQVARGFLAPPIAVFQVDDPTELKPELTWNYQIGTVVHGRRWSLSADAYYIDFSNSLSAQTTIVDGTSESSYVNAGGAIYKGLEFEGQYVLAKGLSLYGNATLNSAKYKDTGARLEEAPKWTAATGIIYEDKHGPFGSLIGKWVGPRYGNDNGNVAMGAGYLDGNVAVAAGTIDDPTSRIGTTFSADLAFGWHFEHVAGLLHQLTASVKIGNLFNSHAVTDYAGTQSAVQSGQQAAYNLYWRQPGRSVFFNIETHF</sequence>
<dbReference type="Proteomes" id="UP001210865">
    <property type="component" value="Chromosome"/>
</dbReference>
<evidence type="ECO:0000259" key="16">
    <source>
        <dbReference type="Pfam" id="PF07715"/>
    </source>
</evidence>
<evidence type="ECO:0000313" key="17">
    <source>
        <dbReference type="EMBL" id="WBO20697.1"/>
    </source>
</evidence>
<evidence type="ECO:0000256" key="9">
    <source>
        <dbReference type="ARBA" id="ARBA00023077"/>
    </source>
</evidence>
<keyword evidence="8" id="KW-0406">Ion transport</keyword>
<dbReference type="RefSeq" id="WP_270075347.1">
    <property type="nucleotide sequence ID" value="NZ_CP115174.1"/>
</dbReference>
<dbReference type="InterPro" id="IPR036942">
    <property type="entry name" value="Beta-barrel_TonB_sf"/>
</dbReference>
<organism evidence="17 18">
    <name type="scientific">Sphingomonas abietis</name>
    <dbReference type="NCBI Taxonomy" id="3012344"/>
    <lineage>
        <taxon>Bacteria</taxon>
        <taxon>Pseudomonadati</taxon>
        <taxon>Pseudomonadota</taxon>
        <taxon>Alphaproteobacteria</taxon>
        <taxon>Sphingomonadales</taxon>
        <taxon>Sphingomonadaceae</taxon>
        <taxon>Sphingomonas</taxon>
    </lineage>
</organism>
<evidence type="ECO:0000256" key="1">
    <source>
        <dbReference type="ARBA" id="ARBA00004571"/>
    </source>
</evidence>
<dbReference type="PANTHER" id="PTHR32552">
    <property type="entry name" value="FERRICHROME IRON RECEPTOR-RELATED"/>
    <property type="match status" value="1"/>
</dbReference>
<evidence type="ECO:0000256" key="14">
    <source>
        <dbReference type="RuleBase" id="RU003357"/>
    </source>
</evidence>
<evidence type="ECO:0000256" key="2">
    <source>
        <dbReference type="ARBA" id="ARBA00022448"/>
    </source>
</evidence>
<evidence type="ECO:0000256" key="5">
    <source>
        <dbReference type="ARBA" id="ARBA00022692"/>
    </source>
</evidence>
<keyword evidence="3 12" id="KW-1134">Transmembrane beta strand</keyword>
<comment type="subcellular location">
    <subcellularLocation>
        <location evidence="1 12">Cell outer membrane</location>
        <topology evidence="1 12">Multi-pass membrane protein</topology>
    </subcellularLocation>
</comment>
<dbReference type="Pfam" id="PF07715">
    <property type="entry name" value="Plug"/>
    <property type="match status" value="1"/>
</dbReference>
<keyword evidence="2 12" id="KW-0813">Transport</keyword>